<dbReference type="EMBL" id="JAWDJW010007913">
    <property type="protein sequence ID" value="KAK3061326.1"/>
    <property type="molecule type" value="Genomic_DNA"/>
</dbReference>
<organism evidence="1 2">
    <name type="scientific">Coniosporium uncinatum</name>
    <dbReference type="NCBI Taxonomy" id="93489"/>
    <lineage>
        <taxon>Eukaryota</taxon>
        <taxon>Fungi</taxon>
        <taxon>Dikarya</taxon>
        <taxon>Ascomycota</taxon>
        <taxon>Pezizomycotina</taxon>
        <taxon>Dothideomycetes</taxon>
        <taxon>Dothideomycetes incertae sedis</taxon>
        <taxon>Coniosporium</taxon>
    </lineage>
</organism>
<comment type="caution">
    <text evidence="1">The sequence shown here is derived from an EMBL/GenBank/DDBJ whole genome shotgun (WGS) entry which is preliminary data.</text>
</comment>
<keyword evidence="2" id="KW-1185">Reference proteome</keyword>
<accession>A0ACC3D3K0</accession>
<protein>
    <submittedName>
        <fullName evidence="1">Uncharacterized protein</fullName>
    </submittedName>
</protein>
<dbReference type="Proteomes" id="UP001186974">
    <property type="component" value="Unassembled WGS sequence"/>
</dbReference>
<name>A0ACC3D3K0_9PEZI</name>
<evidence type="ECO:0000313" key="2">
    <source>
        <dbReference type="Proteomes" id="UP001186974"/>
    </source>
</evidence>
<evidence type="ECO:0000313" key="1">
    <source>
        <dbReference type="EMBL" id="KAK3061326.1"/>
    </source>
</evidence>
<reference evidence="1" key="1">
    <citation type="submission" date="2024-09" db="EMBL/GenBank/DDBJ databases">
        <title>Black Yeasts Isolated from many extreme environments.</title>
        <authorList>
            <person name="Coleine C."/>
            <person name="Stajich J.E."/>
            <person name="Selbmann L."/>
        </authorList>
    </citation>
    <scope>NUCLEOTIDE SEQUENCE</scope>
    <source>
        <strain evidence="1">CCFEE 5737</strain>
    </source>
</reference>
<proteinExistence type="predicted"/>
<sequence>MGISVADCTQLLNIAALNGNSIVVGGTASAASSGSVNNGQQFLNKCNNVGISILDCAQLLNIALLNGNSIDISLAELTSLLSTLGLPTGILSALAPLGTGLISVPTGLV</sequence>
<gene>
    <name evidence="1" type="ORF">LTS18_006507</name>
</gene>